<sequence>MDVVLRPVAEAQPEWEFRDRLGRDLGKVTQSADREAYKIVAKLGCSLDGVVTSHATLDGVMSAIATRMGGACSLDSQDWD</sequence>
<protein>
    <submittedName>
        <fullName evidence="1">Uncharacterized protein</fullName>
    </submittedName>
</protein>
<gene>
    <name evidence="1" type="ORF">QWZ18_22135</name>
</gene>
<comment type="caution">
    <text evidence="1">The sequence shown here is derived from an EMBL/GenBank/DDBJ whole genome shotgun (WGS) entry which is preliminary data.</text>
</comment>
<reference evidence="2" key="1">
    <citation type="journal article" date="2019" name="Int. J. Syst. Evol. Microbiol.">
        <title>The Global Catalogue of Microorganisms (GCM) 10K type strain sequencing project: providing services to taxonomists for standard genome sequencing and annotation.</title>
        <authorList>
            <consortium name="The Broad Institute Genomics Platform"/>
            <consortium name="The Broad Institute Genome Sequencing Center for Infectious Disease"/>
            <person name="Wu L."/>
            <person name="Ma J."/>
        </authorList>
    </citation>
    <scope>NUCLEOTIDE SEQUENCE [LARGE SCALE GENOMIC DNA]</scope>
    <source>
        <strain evidence="2">CECT 7806</strain>
    </source>
</reference>
<organism evidence="1 2">
    <name type="scientific">Methylobacterium longum</name>
    <dbReference type="NCBI Taxonomy" id="767694"/>
    <lineage>
        <taxon>Bacteria</taxon>
        <taxon>Pseudomonadati</taxon>
        <taxon>Pseudomonadota</taxon>
        <taxon>Alphaproteobacteria</taxon>
        <taxon>Hyphomicrobiales</taxon>
        <taxon>Methylobacteriaceae</taxon>
        <taxon>Methylobacterium</taxon>
    </lineage>
</organism>
<evidence type="ECO:0000313" key="2">
    <source>
        <dbReference type="Proteomes" id="UP001244297"/>
    </source>
</evidence>
<accession>A0ABT8AUN7</accession>
<dbReference type="EMBL" id="JAUFPT010000070">
    <property type="protein sequence ID" value="MDN3573310.1"/>
    <property type="molecule type" value="Genomic_DNA"/>
</dbReference>
<dbReference type="Proteomes" id="UP001244297">
    <property type="component" value="Unassembled WGS sequence"/>
</dbReference>
<dbReference type="RefSeq" id="WP_238293767.1">
    <property type="nucleotide sequence ID" value="NZ_BPQS01000078.1"/>
</dbReference>
<name>A0ABT8AUN7_9HYPH</name>
<evidence type="ECO:0000313" key="1">
    <source>
        <dbReference type="EMBL" id="MDN3573310.1"/>
    </source>
</evidence>
<keyword evidence="2" id="KW-1185">Reference proteome</keyword>
<proteinExistence type="predicted"/>